<dbReference type="InterPro" id="IPR007484">
    <property type="entry name" value="Peptidase_M28"/>
</dbReference>
<name>A0A8C4N517_EPTBU</name>
<proteinExistence type="inferred from homology"/>
<comment type="similarity">
    <text evidence="2">Belongs to the glutaminyl-peptide cyclotransferase family.</text>
</comment>
<keyword evidence="5" id="KW-0012">Acyltransferase</keyword>
<reference evidence="8" key="2">
    <citation type="submission" date="2025-09" db="UniProtKB">
        <authorList>
            <consortium name="Ensembl"/>
        </authorList>
    </citation>
    <scope>IDENTIFICATION</scope>
</reference>
<dbReference type="PANTHER" id="PTHR12283">
    <property type="entry name" value="GLUTAMINYL-PEPTIDE CYCLOTRANSFERASE"/>
    <property type="match status" value="1"/>
</dbReference>
<organism evidence="8 9">
    <name type="scientific">Eptatretus burgeri</name>
    <name type="common">Inshore hagfish</name>
    <dbReference type="NCBI Taxonomy" id="7764"/>
    <lineage>
        <taxon>Eukaryota</taxon>
        <taxon>Metazoa</taxon>
        <taxon>Chordata</taxon>
        <taxon>Craniata</taxon>
        <taxon>Vertebrata</taxon>
        <taxon>Cyclostomata</taxon>
        <taxon>Myxini</taxon>
        <taxon>Myxiniformes</taxon>
        <taxon>Myxinidae</taxon>
        <taxon>Eptatretinae</taxon>
        <taxon>Eptatretus</taxon>
    </lineage>
</organism>
<dbReference type="Proteomes" id="UP000694388">
    <property type="component" value="Unplaced"/>
</dbReference>
<evidence type="ECO:0000256" key="3">
    <source>
        <dbReference type="ARBA" id="ARBA00012012"/>
    </source>
</evidence>
<dbReference type="Pfam" id="PF04389">
    <property type="entry name" value="Peptidase_M28"/>
    <property type="match status" value="1"/>
</dbReference>
<dbReference type="Gene3D" id="3.40.630.10">
    <property type="entry name" value="Zn peptidases"/>
    <property type="match status" value="1"/>
</dbReference>
<dbReference type="PANTHER" id="PTHR12283:SF6">
    <property type="entry name" value="GLUTAMINYL-PEPTIDE CYCLOTRANSFERASE-RELATED"/>
    <property type="match status" value="1"/>
</dbReference>
<dbReference type="GO" id="GO:0008270">
    <property type="term" value="F:zinc ion binding"/>
    <property type="evidence" value="ECO:0007669"/>
    <property type="project" value="TreeGrafter"/>
</dbReference>
<feature type="transmembrane region" description="Helical" evidence="6">
    <location>
        <begin position="31"/>
        <end position="49"/>
    </location>
</feature>
<keyword evidence="9" id="KW-1185">Reference proteome</keyword>
<dbReference type="Ensembl" id="ENSEBUT00000001703.1">
    <property type="protein sequence ID" value="ENSEBUP00000001379.1"/>
    <property type="gene ID" value="ENSEBUG00000001220.1"/>
</dbReference>
<evidence type="ECO:0000256" key="6">
    <source>
        <dbReference type="SAM" id="Phobius"/>
    </source>
</evidence>
<dbReference type="GeneTree" id="ENSGT00390000003107"/>
<feature type="transmembrane region" description="Helical" evidence="6">
    <location>
        <begin position="268"/>
        <end position="289"/>
    </location>
</feature>
<accession>A0A8C4N517</accession>
<evidence type="ECO:0000259" key="7">
    <source>
        <dbReference type="Pfam" id="PF04389"/>
    </source>
</evidence>
<evidence type="ECO:0000256" key="4">
    <source>
        <dbReference type="ARBA" id="ARBA00022679"/>
    </source>
</evidence>
<evidence type="ECO:0000313" key="8">
    <source>
        <dbReference type="Ensembl" id="ENSEBUP00000001379.1"/>
    </source>
</evidence>
<sequence length="302" mass="34550">MEGIFFYDRFIVSDMPRRGKPHRSGTSRNDVILKGFSALVILVIFYLVACFTMDPNGDTTLSQTPWNKEYKHHNPKLLSRKLLQEICSFSDLQRMWTNDLQPMLIERVSGSSGSRTVQKHIVDRIESLSAGWTVNFDSFEDITPYGRKVFRNIIAVLNPEAKRRLTLACHYDSKYFPSDMYGRVFVGATDSAVPCAMMLGLARVLDDQLKKKKNISIESSDLTLQLIFFDGEESFREWSEKDSLYGSRHLSKQMALKKHPINATDTTLIDSIVICFGLILILGFCLPFISRIMLLVHEKIFS</sequence>
<dbReference type="InterPro" id="IPR040234">
    <property type="entry name" value="QC/QCL"/>
</dbReference>
<comment type="catalytic activity">
    <reaction evidence="1">
        <text>N-terminal L-glutaminyl-[peptide] = N-terminal 5-oxo-L-prolyl-[peptide] + NH4(+)</text>
        <dbReference type="Rhea" id="RHEA:23652"/>
        <dbReference type="Rhea" id="RHEA-COMP:11736"/>
        <dbReference type="Rhea" id="RHEA-COMP:11846"/>
        <dbReference type="ChEBI" id="CHEBI:28938"/>
        <dbReference type="ChEBI" id="CHEBI:64722"/>
        <dbReference type="ChEBI" id="CHEBI:87215"/>
        <dbReference type="EC" id="2.3.2.5"/>
    </reaction>
</comment>
<dbReference type="EC" id="2.3.2.5" evidence="3"/>
<evidence type="ECO:0000256" key="1">
    <source>
        <dbReference type="ARBA" id="ARBA00000001"/>
    </source>
</evidence>
<evidence type="ECO:0000256" key="2">
    <source>
        <dbReference type="ARBA" id="ARBA00006014"/>
    </source>
</evidence>
<feature type="domain" description="Peptidase M28" evidence="7">
    <location>
        <begin position="152"/>
        <end position="258"/>
    </location>
</feature>
<dbReference type="GO" id="GO:0016603">
    <property type="term" value="F:glutaminyl-peptide cyclotransferase activity"/>
    <property type="evidence" value="ECO:0007669"/>
    <property type="project" value="UniProtKB-EC"/>
</dbReference>
<reference evidence="8" key="1">
    <citation type="submission" date="2025-08" db="UniProtKB">
        <authorList>
            <consortium name="Ensembl"/>
        </authorList>
    </citation>
    <scope>IDENTIFICATION</scope>
</reference>
<evidence type="ECO:0000256" key="5">
    <source>
        <dbReference type="ARBA" id="ARBA00023315"/>
    </source>
</evidence>
<evidence type="ECO:0000313" key="9">
    <source>
        <dbReference type="Proteomes" id="UP000694388"/>
    </source>
</evidence>
<keyword evidence="6" id="KW-1133">Transmembrane helix</keyword>
<dbReference type="OMA" id="FRNIIAV"/>
<keyword evidence="6" id="KW-0472">Membrane</keyword>
<keyword evidence="4" id="KW-0808">Transferase</keyword>
<keyword evidence="6" id="KW-0812">Transmembrane</keyword>
<protein>
    <recommendedName>
        <fullName evidence="3">glutaminyl-peptide cyclotransferase</fullName>
        <ecNumber evidence="3">2.3.2.5</ecNumber>
    </recommendedName>
</protein>
<dbReference type="AlphaFoldDB" id="A0A8C4N517"/>
<dbReference type="SUPFAM" id="SSF53187">
    <property type="entry name" value="Zn-dependent exopeptidases"/>
    <property type="match status" value="1"/>
</dbReference>